<proteinExistence type="predicted"/>
<reference evidence="1" key="1">
    <citation type="submission" date="2014-09" db="EMBL/GenBank/DDBJ databases">
        <authorList>
            <person name="Magalhaes I.L.F."/>
            <person name="Oliveira U."/>
            <person name="Santos F.R."/>
            <person name="Vidigal T.H.D.A."/>
            <person name="Brescovit A.D."/>
            <person name="Santos A.J."/>
        </authorList>
    </citation>
    <scope>NUCLEOTIDE SEQUENCE</scope>
    <source>
        <tissue evidence="1">Shoot tissue taken approximately 20 cm above the soil surface</tissue>
    </source>
</reference>
<name>A0A0A9B6X4_ARUDO</name>
<reference evidence="1" key="2">
    <citation type="journal article" date="2015" name="Data Brief">
        <title>Shoot transcriptome of the giant reed, Arundo donax.</title>
        <authorList>
            <person name="Barrero R.A."/>
            <person name="Guerrero F.D."/>
            <person name="Moolhuijzen P."/>
            <person name="Goolsby J.A."/>
            <person name="Tidwell J."/>
            <person name="Bellgard S.E."/>
            <person name="Bellgard M.I."/>
        </authorList>
    </citation>
    <scope>NUCLEOTIDE SEQUENCE</scope>
    <source>
        <tissue evidence="1">Shoot tissue taken approximately 20 cm above the soil surface</tissue>
    </source>
</reference>
<accession>A0A0A9B6X4</accession>
<evidence type="ECO:0000313" key="1">
    <source>
        <dbReference type="EMBL" id="JAD57903.1"/>
    </source>
</evidence>
<dbReference type="AlphaFoldDB" id="A0A0A9B6X4"/>
<organism evidence="1">
    <name type="scientific">Arundo donax</name>
    <name type="common">Giant reed</name>
    <name type="synonym">Donax arundinaceus</name>
    <dbReference type="NCBI Taxonomy" id="35708"/>
    <lineage>
        <taxon>Eukaryota</taxon>
        <taxon>Viridiplantae</taxon>
        <taxon>Streptophyta</taxon>
        <taxon>Embryophyta</taxon>
        <taxon>Tracheophyta</taxon>
        <taxon>Spermatophyta</taxon>
        <taxon>Magnoliopsida</taxon>
        <taxon>Liliopsida</taxon>
        <taxon>Poales</taxon>
        <taxon>Poaceae</taxon>
        <taxon>PACMAD clade</taxon>
        <taxon>Arundinoideae</taxon>
        <taxon>Arundineae</taxon>
        <taxon>Arundo</taxon>
    </lineage>
</organism>
<protein>
    <submittedName>
        <fullName evidence="1">Uncharacterized protein</fullName>
    </submittedName>
</protein>
<dbReference type="EMBL" id="GBRH01239992">
    <property type="protein sequence ID" value="JAD57903.1"/>
    <property type="molecule type" value="Transcribed_RNA"/>
</dbReference>
<sequence length="19" mass="2211">MTLTCFCNGLILPIMLQWL</sequence>